<dbReference type="InterPro" id="IPR013783">
    <property type="entry name" value="Ig-like_fold"/>
</dbReference>
<evidence type="ECO:0000259" key="4">
    <source>
        <dbReference type="PROSITE" id="PS50835"/>
    </source>
</evidence>
<dbReference type="Gene3D" id="2.60.40.10">
    <property type="entry name" value="Immunoglobulins"/>
    <property type="match status" value="1"/>
</dbReference>
<gene>
    <name evidence="6" type="primary">LOC107118550</name>
</gene>
<dbReference type="InterPro" id="IPR036179">
    <property type="entry name" value="Ig-like_dom_sf"/>
</dbReference>
<accession>A0ABM1KRR6</accession>
<dbReference type="RefSeq" id="XP_015276403.1">
    <property type="nucleotide sequence ID" value="XM_015420917.1"/>
</dbReference>
<protein>
    <submittedName>
        <fullName evidence="6">Uncharacterized protein LOC107118550</fullName>
    </submittedName>
</protein>
<keyword evidence="3" id="KW-0732">Signal</keyword>
<name>A0ABM1KRR6_GEKJA</name>
<reference evidence="6" key="1">
    <citation type="submission" date="2025-08" db="UniProtKB">
        <authorList>
            <consortium name="RefSeq"/>
        </authorList>
    </citation>
    <scope>IDENTIFICATION</scope>
</reference>
<evidence type="ECO:0000313" key="5">
    <source>
        <dbReference type="Proteomes" id="UP000694871"/>
    </source>
</evidence>
<keyword evidence="2" id="KW-0472">Membrane</keyword>
<keyword evidence="5" id="KW-1185">Reference proteome</keyword>
<dbReference type="InterPro" id="IPR007110">
    <property type="entry name" value="Ig-like_dom"/>
</dbReference>
<dbReference type="PROSITE" id="PS50835">
    <property type="entry name" value="IG_LIKE"/>
    <property type="match status" value="1"/>
</dbReference>
<feature type="transmembrane region" description="Helical" evidence="2">
    <location>
        <begin position="199"/>
        <end position="221"/>
    </location>
</feature>
<keyword evidence="2" id="KW-0812">Transmembrane</keyword>
<feature type="chain" id="PRO_5046647228" evidence="3">
    <location>
        <begin position="26"/>
        <end position="337"/>
    </location>
</feature>
<feature type="signal peptide" evidence="3">
    <location>
        <begin position="1"/>
        <end position="25"/>
    </location>
</feature>
<organism evidence="5 6">
    <name type="scientific">Gekko japonicus</name>
    <name type="common">Schlegel's Japanese gecko</name>
    <dbReference type="NCBI Taxonomy" id="146911"/>
    <lineage>
        <taxon>Eukaryota</taxon>
        <taxon>Metazoa</taxon>
        <taxon>Chordata</taxon>
        <taxon>Craniata</taxon>
        <taxon>Vertebrata</taxon>
        <taxon>Euteleostomi</taxon>
        <taxon>Lepidosauria</taxon>
        <taxon>Squamata</taxon>
        <taxon>Bifurcata</taxon>
        <taxon>Gekkota</taxon>
        <taxon>Gekkonidae</taxon>
        <taxon>Gekkoninae</taxon>
        <taxon>Gekko</taxon>
    </lineage>
</organism>
<feature type="domain" description="Ig-like" evidence="4">
    <location>
        <begin position="113"/>
        <end position="184"/>
    </location>
</feature>
<evidence type="ECO:0000256" key="1">
    <source>
        <dbReference type="SAM" id="MobiDB-lite"/>
    </source>
</evidence>
<evidence type="ECO:0000313" key="6">
    <source>
        <dbReference type="RefSeq" id="XP_015276403.1"/>
    </source>
</evidence>
<evidence type="ECO:0000256" key="3">
    <source>
        <dbReference type="SAM" id="SignalP"/>
    </source>
</evidence>
<evidence type="ECO:0000256" key="2">
    <source>
        <dbReference type="SAM" id="Phobius"/>
    </source>
</evidence>
<sequence>MDFSSSFLLPCMLVILTIIDGRACADIERLTGIVGSKIVFPLEVQNQSYFSVAINGMTHSVNSKDCFKYGKRQMCLRNGSLDLENITQSDEGMYQFLSQNENKTFFLRVLELPPTVHIHCLPGGKAELSCEVGDLSSDVYWTLNGSHLNDSDICVKDGGRKIVLEKRVSGKLTCHRINSPTNFSTELLCDDGDLLKHPLFLVILAASGGAAVLLSIIVSLITCCCMKNKHNFIPVPAEDEKDEGITLSAISSEGPKSSPNGDHCDATDALAASTTNPGPGSSKPEAGMDPNSKVEPETEPGHQTEAEAVTEMEFREVMVDTAPPEAVGDCFPDPADA</sequence>
<feature type="region of interest" description="Disordered" evidence="1">
    <location>
        <begin position="318"/>
        <end position="337"/>
    </location>
</feature>
<keyword evidence="2" id="KW-1133">Transmembrane helix</keyword>
<dbReference type="SUPFAM" id="SSF48726">
    <property type="entry name" value="Immunoglobulin"/>
    <property type="match status" value="1"/>
</dbReference>
<dbReference type="GeneID" id="107118550"/>
<feature type="region of interest" description="Disordered" evidence="1">
    <location>
        <begin position="249"/>
        <end position="308"/>
    </location>
</feature>
<feature type="compositionally biased region" description="Polar residues" evidence="1">
    <location>
        <begin position="249"/>
        <end position="260"/>
    </location>
</feature>
<feature type="compositionally biased region" description="Basic and acidic residues" evidence="1">
    <location>
        <begin position="292"/>
        <end position="305"/>
    </location>
</feature>
<proteinExistence type="predicted"/>
<dbReference type="Proteomes" id="UP000694871">
    <property type="component" value="Unplaced"/>
</dbReference>